<reference evidence="2" key="1">
    <citation type="journal article" date="2014" name="Int. J. Syst. Evol. Microbiol.">
        <title>Complete genome sequence of Corynebacterium casei LMG S-19264T (=DSM 44701T), isolated from a smear-ripened cheese.</title>
        <authorList>
            <consortium name="US DOE Joint Genome Institute (JGI-PGF)"/>
            <person name="Walter F."/>
            <person name="Albersmeier A."/>
            <person name="Kalinowski J."/>
            <person name="Ruckert C."/>
        </authorList>
    </citation>
    <scope>NUCLEOTIDE SEQUENCE</scope>
    <source>
        <strain evidence="2">CGMCC 1.15493</strain>
    </source>
</reference>
<reference evidence="2" key="2">
    <citation type="submission" date="2020-09" db="EMBL/GenBank/DDBJ databases">
        <authorList>
            <person name="Sun Q."/>
            <person name="Zhou Y."/>
        </authorList>
    </citation>
    <scope>NUCLEOTIDE SEQUENCE</scope>
    <source>
        <strain evidence="2">CGMCC 1.15493</strain>
    </source>
</reference>
<organism evidence="2 3">
    <name type="scientific">Aureimonas glaciei</name>
    <dbReference type="NCBI Taxonomy" id="1776957"/>
    <lineage>
        <taxon>Bacteria</taxon>
        <taxon>Pseudomonadati</taxon>
        <taxon>Pseudomonadota</taxon>
        <taxon>Alphaproteobacteria</taxon>
        <taxon>Hyphomicrobiales</taxon>
        <taxon>Aurantimonadaceae</taxon>
        <taxon>Aureimonas</taxon>
    </lineage>
</organism>
<evidence type="ECO:0000256" key="1">
    <source>
        <dbReference type="SAM" id="Phobius"/>
    </source>
</evidence>
<sequence>MPMEFSLPQTNADTLAFAAAAVTALIGLFALFMPRLALRALRLTVQPDRPDAVAEARATIGGFMLGTAVMSLLLFDQPMVQMVLGAAWLFSAFGRFVAILSDHASTAYHWLFLLLSLVLAAMPLAAAFGLIAG</sequence>
<dbReference type="AlphaFoldDB" id="A0A917DIW8"/>
<feature type="transmembrane region" description="Helical" evidence="1">
    <location>
        <begin position="79"/>
        <end position="98"/>
    </location>
</feature>
<dbReference type="Pfam" id="PF14248">
    <property type="entry name" value="DUF4345"/>
    <property type="match status" value="1"/>
</dbReference>
<feature type="transmembrane region" description="Helical" evidence="1">
    <location>
        <begin position="110"/>
        <end position="132"/>
    </location>
</feature>
<dbReference type="InterPro" id="IPR025597">
    <property type="entry name" value="DUF4345"/>
</dbReference>
<comment type="caution">
    <text evidence="2">The sequence shown here is derived from an EMBL/GenBank/DDBJ whole genome shotgun (WGS) entry which is preliminary data.</text>
</comment>
<keyword evidence="3" id="KW-1185">Reference proteome</keyword>
<keyword evidence="1" id="KW-1133">Transmembrane helix</keyword>
<dbReference type="Proteomes" id="UP000613160">
    <property type="component" value="Unassembled WGS sequence"/>
</dbReference>
<proteinExistence type="predicted"/>
<gene>
    <name evidence="2" type="ORF">GCM10011335_52710</name>
</gene>
<accession>A0A917DIW8</accession>
<name>A0A917DIW8_9HYPH</name>
<dbReference type="EMBL" id="BMJJ01000023">
    <property type="protein sequence ID" value="GGD43548.1"/>
    <property type="molecule type" value="Genomic_DNA"/>
</dbReference>
<keyword evidence="1" id="KW-0812">Transmembrane</keyword>
<feature type="transmembrane region" description="Helical" evidence="1">
    <location>
        <begin position="54"/>
        <end position="73"/>
    </location>
</feature>
<feature type="transmembrane region" description="Helical" evidence="1">
    <location>
        <begin position="15"/>
        <end position="33"/>
    </location>
</feature>
<protein>
    <submittedName>
        <fullName evidence="2">Membrane protein</fullName>
    </submittedName>
</protein>
<keyword evidence="1" id="KW-0472">Membrane</keyword>
<evidence type="ECO:0000313" key="3">
    <source>
        <dbReference type="Proteomes" id="UP000613160"/>
    </source>
</evidence>
<evidence type="ECO:0000313" key="2">
    <source>
        <dbReference type="EMBL" id="GGD43548.1"/>
    </source>
</evidence>